<keyword evidence="2" id="KW-1185">Reference proteome</keyword>
<gene>
    <name evidence="1" type="ORF">GCM10012286_80310</name>
</gene>
<sequence length="76" mass="8521">MAPPAPGGPLWKLHGWTERPRDPVSAQAPRVLALTKSAEDAVRPVALSIRDLCGSAREKRDTRLDFYRDHNFLEGR</sequence>
<dbReference type="Proteomes" id="UP000656881">
    <property type="component" value="Unassembled WGS sequence"/>
</dbReference>
<evidence type="ECO:0000313" key="2">
    <source>
        <dbReference type="Proteomes" id="UP000656881"/>
    </source>
</evidence>
<evidence type="ECO:0000313" key="1">
    <source>
        <dbReference type="EMBL" id="GGO59218.1"/>
    </source>
</evidence>
<protein>
    <submittedName>
        <fullName evidence="1">Uncharacterized protein</fullName>
    </submittedName>
</protein>
<comment type="caution">
    <text evidence="1">The sequence shown here is derived from an EMBL/GenBank/DDBJ whole genome shotgun (WGS) entry which is preliminary data.</text>
</comment>
<proteinExistence type="predicted"/>
<accession>A0ABQ2MW58</accession>
<organism evidence="1 2">
    <name type="scientific">Streptomyces lasiicapitis</name>
    <dbReference type="NCBI Taxonomy" id="1923961"/>
    <lineage>
        <taxon>Bacteria</taxon>
        <taxon>Bacillati</taxon>
        <taxon>Actinomycetota</taxon>
        <taxon>Actinomycetes</taxon>
        <taxon>Kitasatosporales</taxon>
        <taxon>Streptomycetaceae</taxon>
        <taxon>Streptomyces</taxon>
    </lineage>
</organism>
<dbReference type="EMBL" id="BMNG01000027">
    <property type="protein sequence ID" value="GGO59218.1"/>
    <property type="molecule type" value="Genomic_DNA"/>
</dbReference>
<name>A0ABQ2MW58_9ACTN</name>
<reference evidence="2" key="1">
    <citation type="journal article" date="2019" name="Int. J. Syst. Evol. Microbiol.">
        <title>The Global Catalogue of Microorganisms (GCM) 10K type strain sequencing project: providing services to taxonomists for standard genome sequencing and annotation.</title>
        <authorList>
            <consortium name="The Broad Institute Genomics Platform"/>
            <consortium name="The Broad Institute Genome Sequencing Center for Infectious Disease"/>
            <person name="Wu L."/>
            <person name="Ma J."/>
        </authorList>
    </citation>
    <scope>NUCLEOTIDE SEQUENCE [LARGE SCALE GENOMIC DNA]</scope>
    <source>
        <strain evidence="2">CGMCC 4.7349</strain>
    </source>
</reference>